<dbReference type="InterPro" id="IPR013837">
    <property type="entry name" value="ATP_synth_F0_suB"/>
</dbReference>
<evidence type="ECO:0000256" key="1">
    <source>
        <dbReference type="ARBA" id="ARBA00007479"/>
    </source>
</evidence>
<keyword evidence="11" id="KW-1185">Reference proteome</keyword>
<dbReference type="EMBL" id="JAZGQO010000014">
    <property type="protein sequence ID" value="KAK6170704.1"/>
    <property type="molecule type" value="Genomic_DNA"/>
</dbReference>
<protein>
    <recommendedName>
        <fullName evidence="9">ATP synthase subunit b</fullName>
    </recommendedName>
</protein>
<dbReference type="Pfam" id="PF05405">
    <property type="entry name" value="Mt_ATP-synt_B"/>
    <property type="match status" value="1"/>
</dbReference>
<dbReference type="Proteomes" id="UP001347796">
    <property type="component" value="Unassembled WGS sequence"/>
</dbReference>
<reference evidence="10 11" key="1">
    <citation type="submission" date="2024-01" db="EMBL/GenBank/DDBJ databases">
        <title>The genome of the rayed Mediterranean limpet Patella caerulea (Linnaeus, 1758).</title>
        <authorList>
            <person name="Anh-Thu Weber A."/>
            <person name="Halstead-Nussloch G."/>
        </authorList>
    </citation>
    <scope>NUCLEOTIDE SEQUENCE [LARGE SCALE GENOMIC DNA]</scope>
    <source>
        <strain evidence="10">AATW-2023a</strain>
        <tissue evidence="10">Whole specimen</tissue>
    </source>
</reference>
<gene>
    <name evidence="10" type="ORF">SNE40_019027</name>
</gene>
<dbReference type="PANTHER" id="PTHR12733:SF3">
    <property type="entry name" value="ATP SYNTHASE F(0) COMPLEX SUBUNIT B1, MITOCHONDRIAL"/>
    <property type="match status" value="1"/>
</dbReference>
<keyword evidence="4 9" id="KW-0375">Hydrogen ion transport</keyword>
<dbReference type="PANTHER" id="PTHR12733">
    <property type="entry name" value="MITOCHONDRIAL ATP SYNTHASE B CHAIN"/>
    <property type="match status" value="1"/>
</dbReference>
<comment type="subcellular location">
    <subcellularLocation>
        <location evidence="9">Mitochondrion</location>
    </subcellularLocation>
    <subcellularLocation>
        <location evidence="9">Mitochondrion inner membrane</location>
    </subcellularLocation>
</comment>
<evidence type="ECO:0000313" key="11">
    <source>
        <dbReference type="Proteomes" id="UP001347796"/>
    </source>
</evidence>
<name>A0AAN8J958_PATCE</name>
<comment type="similarity">
    <text evidence="1 9">Belongs to the eukaryotic ATPase B chain family.</text>
</comment>
<proteinExistence type="inferred from homology"/>
<evidence type="ECO:0000256" key="4">
    <source>
        <dbReference type="ARBA" id="ARBA00022781"/>
    </source>
</evidence>
<dbReference type="InterPro" id="IPR008688">
    <property type="entry name" value="ATP_synth_Bsub_B/MI25"/>
</dbReference>
<comment type="function">
    <text evidence="9">Subunit b, of the mitochondrial membrane ATP synthase complex (F(1)F(0) ATP synthase or Complex V) that produces ATP from ADP in the presence of a proton gradient across the membrane which is generated by electron transport complexes of the respiratory chain. ATP synthase complex consist of a soluble F(1) head domain - the catalytic core - and a membrane F(1) domain - the membrane proton channel. These two domains are linked by a central stalk rotating inside the F(1) region and a stationary peripheral stalk. During catalysis, ATP synthesis in the catalytic domain of F(1) is coupled via a rotary mechanism of the central stalk subunits to proton translocation. In vivo, can only synthesize ATP although its ATP hydrolase activity can be activated artificially in vitro. Part of the complex F(0) domain. Part of the complex F(0) domain and the peripheric stalk, which acts as a stator to hold the catalytic alpha(3)beta(3) subcomplex and subunit a/ATP6 static relative to the rotary elements.</text>
</comment>
<evidence type="ECO:0000256" key="7">
    <source>
        <dbReference type="ARBA" id="ARBA00023128"/>
    </source>
</evidence>
<keyword evidence="7 9" id="KW-0496">Mitochondrion</keyword>
<organism evidence="10 11">
    <name type="scientific">Patella caerulea</name>
    <name type="common">Rayed Mediterranean limpet</name>
    <dbReference type="NCBI Taxonomy" id="87958"/>
    <lineage>
        <taxon>Eukaryota</taxon>
        <taxon>Metazoa</taxon>
        <taxon>Spiralia</taxon>
        <taxon>Lophotrochozoa</taxon>
        <taxon>Mollusca</taxon>
        <taxon>Gastropoda</taxon>
        <taxon>Patellogastropoda</taxon>
        <taxon>Patelloidea</taxon>
        <taxon>Patellidae</taxon>
        <taxon>Patella</taxon>
    </lineage>
</organism>
<evidence type="ECO:0000313" key="10">
    <source>
        <dbReference type="EMBL" id="KAK6170704.1"/>
    </source>
</evidence>
<keyword evidence="5 9" id="KW-0999">Mitochondrion inner membrane</keyword>
<dbReference type="GO" id="GO:0005743">
    <property type="term" value="C:mitochondrial inner membrane"/>
    <property type="evidence" value="ECO:0007669"/>
    <property type="project" value="UniProtKB-SubCell"/>
</dbReference>
<keyword evidence="6 9" id="KW-0406">Ion transport</keyword>
<evidence type="ECO:0000256" key="5">
    <source>
        <dbReference type="ARBA" id="ARBA00022792"/>
    </source>
</evidence>
<evidence type="ECO:0000256" key="3">
    <source>
        <dbReference type="ARBA" id="ARBA00022547"/>
    </source>
</evidence>
<dbReference type="GO" id="GO:0045259">
    <property type="term" value="C:proton-transporting ATP synthase complex"/>
    <property type="evidence" value="ECO:0007669"/>
    <property type="project" value="UniProtKB-KW"/>
</dbReference>
<keyword evidence="3 9" id="KW-0138">CF(0)</keyword>
<accession>A0AAN8J958</accession>
<keyword evidence="2 9" id="KW-0813">Transport</keyword>
<dbReference type="SUPFAM" id="SSF161060">
    <property type="entry name" value="ATP synthase B chain-like"/>
    <property type="match status" value="1"/>
</dbReference>
<dbReference type="AlphaFoldDB" id="A0AAN8J958"/>
<evidence type="ECO:0000256" key="8">
    <source>
        <dbReference type="ARBA" id="ARBA00023136"/>
    </source>
</evidence>
<sequence length="268" mass="30942">MLASFVVKSGALGGLCAKCPQRCLGAVQAAQNSSIAKRIEDWDKANAIFYGPERDYKNFPTQRQLETPPPVRLGFLPESWFQTLYPRTGVTGPYLFGVGLLGYVLSKEIWVIDHNFSEMLGFWGAILWLNHKFGDKIGNYIDRLRETNYNDWFVKPVQEAKEIYQTEIQENEKAIWRAEGQKYLFEAKKENVDLQLEAAYRQRIQNVYTDVKKRLDYQVDVLNTNKQFEQEHMVNWIVSGVMKSITPQQEKESITSCLQTLKKLQATA</sequence>
<dbReference type="GO" id="GO:0046933">
    <property type="term" value="F:proton-transporting ATP synthase activity, rotational mechanism"/>
    <property type="evidence" value="ECO:0007669"/>
    <property type="project" value="TreeGrafter"/>
</dbReference>
<evidence type="ECO:0000256" key="6">
    <source>
        <dbReference type="ARBA" id="ARBA00023065"/>
    </source>
</evidence>
<evidence type="ECO:0000256" key="2">
    <source>
        <dbReference type="ARBA" id="ARBA00022448"/>
    </source>
</evidence>
<comment type="subunit">
    <text evidence="9">F-type ATPases have 2 components, CF(1) - the catalytic core - and CF(0) - the membrane proton channel. CF(1) and CF(0) have multiple subunits.</text>
</comment>
<evidence type="ECO:0000256" key="9">
    <source>
        <dbReference type="RuleBase" id="RU368017"/>
    </source>
</evidence>
<dbReference type="Gene3D" id="1.20.5.2210">
    <property type="match status" value="1"/>
</dbReference>
<comment type="caution">
    <text evidence="10">The sequence shown here is derived from an EMBL/GenBank/DDBJ whole genome shotgun (WGS) entry which is preliminary data.</text>
</comment>
<keyword evidence="8 9" id="KW-0472">Membrane</keyword>